<keyword evidence="3" id="KW-1185">Reference proteome</keyword>
<protein>
    <submittedName>
        <fullName evidence="2">Uncharacterized protein</fullName>
    </submittedName>
</protein>
<comment type="caution">
    <text evidence="2">The sequence shown here is derived from an EMBL/GenBank/DDBJ whole genome shotgun (WGS) entry which is preliminary data.</text>
</comment>
<name>A0ABS5QKC1_9BACT</name>
<keyword evidence="1" id="KW-0472">Membrane</keyword>
<evidence type="ECO:0000256" key="1">
    <source>
        <dbReference type="SAM" id="Phobius"/>
    </source>
</evidence>
<keyword evidence="1" id="KW-0812">Transmembrane</keyword>
<sequence length="151" mass="17632">MEINLYDGEKFERTKVRYISFVTLYVFFILISLLSGNITGVILLFLFLGGYMFFNLLGKNNIKAKIFDEGLKIGNKFIAWSNVHGFVLELDDNTNLIKNIVFLVNNTKLVHTLNDDNEKIKEFILNLNDKCEMLSYYDQTFVDKIIRKLKI</sequence>
<feature type="transmembrane region" description="Helical" evidence="1">
    <location>
        <begin position="16"/>
        <end position="34"/>
    </location>
</feature>
<dbReference type="RefSeq" id="WP_213348460.1">
    <property type="nucleotide sequence ID" value="NZ_JAEDAM010000009.1"/>
</dbReference>
<gene>
    <name evidence="2" type="ORF">VAMP_13n350</name>
</gene>
<proteinExistence type="predicted"/>
<evidence type="ECO:0000313" key="2">
    <source>
        <dbReference type="EMBL" id="MBS8121685.1"/>
    </source>
</evidence>
<keyword evidence="1" id="KW-1133">Transmembrane helix</keyword>
<dbReference type="Proteomes" id="UP000680365">
    <property type="component" value="Unassembled WGS sequence"/>
</dbReference>
<organism evidence="2 3">
    <name type="scientific">Candidatus Vampirococcus lugosii</name>
    <dbReference type="NCBI Taxonomy" id="2789015"/>
    <lineage>
        <taxon>Bacteria</taxon>
        <taxon>Candidatus Absconditibacteriota</taxon>
        <taxon>Vampirococcus</taxon>
    </lineage>
</organism>
<accession>A0ABS5QKC1</accession>
<dbReference type="EMBL" id="JAEDAM010000009">
    <property type="protein sequence ID" value="MBS8121685.1"/>
    <property type="molecule type" value="Genomic_DNA"/>
</dbReference>
<reference evidence="2 3" key="1">
    <citation type="journal article" date="2021" name="Nat. Commun.">
        <title>Reductive evolution and unique predatory mode in the CPR bacterium Vampirococcus lugosii.</title>
        <authorList>
            <person name="Moreira D."/>
            <person name="Zivanovic Y."/>
            <person name="Lopez-Archilla A.I."/>
            <person name="Iniesto M."/>
            <person name="Lopez-Garcia P."/>
        </authorList>
    </citation>
    <scope>NUCLEOTIDE SEQUENCE [LARGE SCALE GENOMIC DNA]</scope>
    <source>
        <strain evidence="2">Chiprana</strain>
    </source>
</reference>
<evidence type="ECO:0000313" key="3">
    <source>
        <dbReference type="Proteomes" id="UP000680365"/>
    </source>
</evidence>